<comment type="caution">
    <text evidence="3">The sequence shown here is derived from an EMBL/GenBank/DDBJ whole genome shotgun (WGS) entry which is preliminary data.</text>
</comment>
<dbReference type="Proteomes" id="UP000535276">
    <property type="component" value="Unassembled WGS sequence"/>
</dbReference>
<name>A0A7Z0E5N9_RHILE</name>
<evidence type="ECO:0000256" key="1">
    <source>
        <dbReference type="SAM" id="Phobius"/>
    </source>
</evidence>
<keyword evidence="1" id="KW-1133">Transmembrane helix</keyword>
<sequence length="390" mass="43378">MRIDIEAHRLLCPAVMEDRPWQAEGLFDRAGNTSTVEKPYLAVAFAQCHANRRREALSVSAKRFSVPAIRKILFGLLAIFTVAIVVSAGWLWQVAGAYGFNTVLRRGGTYWIDMKPDDERLSASMRLALSPVIPAVLPGPLVWQEPETGFEVAELPVLADGREVDRIFLSRIDPTRFRFVTRNAAAGDAGIDEWEKVLPNAVLIVNGSYFDKHGRPDTPFISEGIAMGPQQYDARAGAFTAGKDTADIRDLTHQDWQTAFAGASNAMVSYPLLIGDDGQTHVNVKSRWLANRTFVAKDDLGRVVIGTTKDAFFSLDRLAEFLKTAPLNLKVALNLDGGPVACRSVRLNGYRQKFYARWESQADDNKVNLLRWPISEANWAMPMVLTVERK</sequence>
<dbReference type="AlphaFoldDB" id="A0A7Z0E5N9"/>
<keyword evidence="1" id="KW-0812">Transmembrane</keyword>
<protein>
    <recommendedName>
        <fullName evidence="2">Phosphodiester glycosidase domain-containing protein</fullName>
    </recommendedName>
</protein>
<reference evidence="3 4" key="1">
    <citation type="submission" date="2020-07" db="EMBL/GenBank/DDBJ databases">
        <title>Genomic Encyclopedia of Type Strains, Phase IV (KMG-V): Genome sequencing to study the core and pangenomes of soil and plant-associated prokaryotes.</title>
        <authorList>
            <person name="Whitman W."/>
        </authorList>
    </citation>
    <scope>NUCLEOTIDE SEQUENCE [LARGE SCALE GENOMIC DNA]</scope>
    <source>
        <strain evidence="3 4">SEMIA 4052</strain>
    </source>
</reference>
<dbReference type="InterPro" id="IPR018711">
    <property type="entry name" value="NAGPA"/>
</dbReference>
<accession>A0A7Z0E5N9</accession>
<evidence type="ECO:0000313" key="4">
    <source>
        <dbReference type="Proteomes" id="UP000535276"/>
    </source>
</evidence>
<organism evidence="3 4">
    <name type="scientific">Rhizobium leguminosarum</name>
    <dbReference type="NCBI Taxonomy" id="384"/>
    <lineage>
        <taxon>Bacteria</taxon>
        <taxon>Pseudomonadati</taxon>
        <taxon>Pseudomonadota</taxon>
        <taxon>Alphaproteobacteria</taxon>
        <taxon>Hyphomicrobiales</taxon>
        <taxon>Rhizobiaceae</taxon>
        <taxon>Rhizobium/Agrobacterium group</taxon>
        <taxon>Rhizobium</taxon>
    </lineage>
</organism>
<proteinExistence type="predicted"/>
<dbReference type="Pfam" id="PF09992">
    <property type="entry name" value="NAGPA"/>
    <property type="match status" value="1"/>
</dbReference>
<keyword evidence="1" id="KW-0472">Membrane</keyword>
<dbReference type="EMBL" id="JACBZV010000016">
    <property type="protein sequence ID" value="NYJ15115.1"/>
    <property type="molecule type" value="Genomic_DNA"/>
</dbReference>
<feature type="domain" description="Phosphodiester glycosidase" evidence="2">
    <location>
        <begin position="200"/>
        <end position="340"/>
    </location>
</feature>
<gene>
    <name evidence="3" type="ORF">GGI64_006220</name>
</gene>
<evidence type="ECO:0000259" key="2">
    <source>
        <dbReference type="Pfam" id="PF09992"/>
    </source>
</evidence>
<feature type="transmembrane region" description="Helical" evidence="1">
    <location>
        <begin position="72"/>
        <end position="92"/>
    </location>
</feature>
<evidence type="ECO:0000313" key="3">
    <source>
        <dbReference type="EMBL" id="NYJ15115.1"/>
    </source>
</evidence>